<sequence length="589" mass="66725">MWCVVAVTLVLLVLVAQVYGLGKFKDLDLDDVINAKTVIRSGIVYGNIFKFVGDDIFQAWTDIPYAKPPTGDQRYREADSEVTWSEPRNVTAKKPERCLQYNFISDKYNRVEGTEEACLMLSIYRYLGMVRPRLGPVIVLLHPGTYMYDFPFDPRRFAANLCCDFFVTVVVNYRLAHTGFLSMHKNGVKANLGLLDQVAALKWVQRNIEAFYGDSNMVSLVGQSAGAAAVQLHLLSSMSRGLFRSAVSYSGSALVPWAIGGDVGKKSLNFVRHNLNCTSLAITEIAECLRSISLNALFKEVTGRFNHPLFHDFQNMPLSPLGPVVDNNFLDDDPLILLRAGAVTQMPYLFSFTDSEGILPAAHLFEKEVPETRVENEWNTLAPTILDYNYTMHHLLHEKFAERARKFYYPDYENGTKPPLFDNYGRFIKMLTDRLYTTGIVEGARLQGVATKNDSVYLYRYSYQGEFSFSDQIFGSRQLFGPAHADDFMTYIANQFPVRNFADRVQKQMLTHIFLGFIEFGWADLPQGHTINDTFGLHFLVPMATTKQYFKGASHPQQKRNARGSRIVSYNHLPPSHLVAGSKKHESYT</sequence>
<keyword evidence="2" id="KW-0732">Signal</keyword>
<dbReference type="OrthoDB" id="19653at2759"/>
<evidence type="ECO:0000259" key="3">
    <source>
        <dbReference type="Pfam" id="PF00135"/>
    </source>
</evidence>
<dbReference type="EMBL" id="EU380769">
    <property type="protein sequence ID" value="ACB14344.1"/>
    <property type="molecule type" value="mRNA"/>
</dbReference>
<keyword evidence="1" id="KW-0325">Glycoprotein</keyword>
<dbReference type="InterPro" id="IPR029058">
    <property type="entry name" value="AB_hydrolase_fold"/>
</dbReference>
<dbReference type="Pfam" id="PF00135">
    <property type="entry name" value="COesterase"/>
    <property type="match status" value="1"/>
</dbReference>
<dbReference type="SUPFAM" id="SSF53474">
    <property type="entry name" value="alpha/beta-Hydrolases"/>
    <property type="match status" value="1"/>
</dbReference>
<reference evidence="4" key="1">
    <citation type="journal article" date="2008" name="J. Insect Physiol.">
        <title>Molecular cloning and characterization of a juvenile hormone esterase gene from brown planthopper, Nilaparvata lugens.</title>
        <authorList>
            <person name="Liu S."/>
            <person name="Yang B."/>
            <person name="Gu J."/>
            <person name="Yao X."/>
            <person name="Zhang Y."/>
            <person name="Song F."/>
            <person name="Liu Z."/>
        </authorList>
    </citation>
    <scope>NUCLEOTIDE SEQUENCE</scope>
</reference>
<accession>B8Q962</accession>
<proteinExistence type="evidence at transcript level"/>
<dbReference type="PANTHER" id="PTHR11559">
    <property type="entry name" value="CARBOXYLESTERASE"/>
    <property type="match status" value="1"/>
</dbReference>
<protein>
    <submittedName>
        <fullName evidence="4">Juvenile hormone esterase</fullName>
    </submittedName>
</protein>
<dbReference type="InterPro" id="IPR002018">
    <property type="entry name" value="CarbesteraseB"/>
</dbReference>
<evidence type="ECO:0000256" key="1">
    <source>
        <dbReference type="ARBA" id="ARBA00023180"/>
    </source>
</evidence>
<dbReference type="AlphaFoldDB" id="B8Q962"/>
<evidence type="ECO:0000313" key="4">
    <source>
        <dbReference type="EMBL" id="ACB14344.1"/>
    </source>
</evidence>
<name>B8Q962_NILLU</name>
<dbReference type="Gene3D" id="3.40.50.1820">
    <property type="entry name" value="alpha/beta hydrolase"/>
    <property type="match status" value="1"/>
</dbReference>
<feature type="signal peptide" evidence="2">
    <location>
        <begin position="1"/>
        <end position="20"/>
    </location>
</feature>
<feature type="domain" description="Carboxylesterase type B" evidence="3">
    <location>
        <begin position="39"/>
        <end position="528"/>
    </location>
</feature>
<dbReference type="ESTHER" id="nillu-b8q962">
    <property type="family name" value="Carb_B_Arthropoda"/>
</dbReference>
<evidence type="ECO:0000256" key="2">
    <source>
        <dbReference type="SAM" id="SignalP"/>
    </source>
</evidence>
<dbReference type="InterPro" id="IPR050309">
    <property type="entry name" value="Type-B_Carboxylest/Lipase"/>
</dbReference>
<dbReference type="SMR" id="B8Q962"/>
<feature type="chain" id="PRO_5002879309" evidence="2">
    <location>
        <begin position="21"/>
        <end position="589"/>
    </location>
</feature>
<organism evidence="4">
    <name type="scientific">Nilaparvata lugens</name>
    <name type="common">Brown planthopper</name>
    <dbReference type="NCBI Taxonomy" id="108931"/>
    <lineage>
        <taxon>Eukaryota</taxon>
        <taxon>Metazoa</taxon>
        <taxon>Ecdysozoa</taxon>
        <taxon>Arthropoda</taxon>
        <taxon>Hexapoda</taxon>
        <taxon>Insecta</taxon>
        <taxon>Pterygota</taxon>
        <taxon>Neoptera</taxon>
        <taxon>Paraneoptera</taxon>
        <taxon>Hemiptera</taxon>
        <taxon>Auchenorrhyncha</taxon>
        <taxon>Fulgoroidea</taxon>
        <taxon>Delphacidae</taxon>
        <taxon>Delphacinae</taxon>
        <taxon>Nilaparvata</taxon>
    </lineage>
</organism>